<evidence type="ECO:0000256" key="1">
    <source>
        <dbReference type="SAM" id="SignalP"/>
    </source>
</evidence>
<dbReference type="InterPro" id="IPR003609">
    <property type="entry name" value="Pan_app"/>
</dbReference>
<dbReference type="Proteomes" id="UP000683360">
    <property type="component" value="Unassembled WGS sequence"/>
</dbReference>
<comment type="caution">
    <text evidence="3">The sequence shown here is derived from an EMBL/GenBank/DDBJ whole genome shotgun (WGS) entry which is preliminary data.</text>
</comment>
<dbReference type="Gene3D" id="3.10.100.10">
    <property type="entry name" value="Mannose-Binding Protein A, subunit A"/>
    <property type="match status" value="1"/>
</dbReference>
<evidence type="ECO:0000313" key="3">
    <source>
        <dbReference type="EMBL" id="CAG2255895.1"/>
    </source>
</evidence>
<evidence type="ECO:0000313" key="4">
    <source>
        <dbReference type="Proteomes" id="UP000683360"/>
    </source>
</evidence>
<keyword evidence="1" id="KW-0732">Signal</keyword>
<name>A0A8S3VD94_MYTED</name>
<protein>
    <recommendedName>
        <fullName evidence="2">C-type lectin domain-containing protein</fullName>
    </recommendedName>
</protein>
<dbReference type="InterPro" id="IPR001304">
    <property type="entry name" value="C-type_lectin-like"/>
</dbReference>
<dbReference type="InterPro" id="IPR016186">
    <property type="entry name" value="C-type_lectin-like/link_sf"/>
</dbReference>
<feature type="chain" id="PRO_5035797658" description="C-type lectin domain-containing protein" evidence="1">
    <location>
        <begin position="20"/>
        <end position="227"/>
    </location>
</feature>
<feature type="signal peptide" evidence="1">
    <location>
        <begin position="1"/>
        <end position="19"/>
    </location>
</feature>
<dbReference type="Gene3D" id="3.50.4.10">
    <property type="entry name" value="Hepatocyte Growth Factor"/>
    <property type="match status" value="1"/>
</dbReference>
<dbReference type="AlphaFoldDB" id="A0A8S3VD94"/>
<dbReference type="CDD" id="cd00037">
    <property type="entry name" value="CLECT"/>
    <property type="match status" value="1"/>
</dbReference>
<dbReference type="EMBL" id="CAJPWZ010003288">
    <property type="protein sequence ID" value="CAG2255895.1"/>
    <property type="molecule type" value="Genomic_DNA"/>
</dbReference>
<organism evidence="3 4">
    <name type="scientific">Mytilus edulis</name>
    <name type="common">Blue mussel</name>
    <dbReference type="NCBI Taxonomy" id="6550"/>
    <lineage>
        <taxon>Eukaryota</taxon>
        <taxon>Metazoa</taxon>
        <taxon>Spiralia</taxon>
        <taxon>Lophotrochozoa</taxon>
        <taxon>Mollusca</taxon>
        <taxon>Bivalvia</taxon>
        <taxon>Autobranchia</taxon>
        <taxon>Pteriomorphia</taxon>
        <taxon>Mytilida</taxon>
        <taxon>Mytiloidea</taxon>
        <taxon>Mytilidae</taxon>
        <taxon>Mytilinae</taxon>
        <taxon>Mytilus</taxon>
    </lineage>
</organism>
<dbReference type="SMART" id="SM00034">
    <property type="entry name" value="CLECT"/>
    <property type="match status" value="1"/>
</dbReference>
<proteinExistence type="predicted"/>
<dbReference type="PROSITE" id="PS50041">
    <property type="entry name" value="C_TYPE_LECTIN_2"/>
    <property type="match status" value="1"/>
</dbReference>
<dbReference type="OrthoDB" id="6083339at2759"/>
<keyword evidence="4" id="KW-1185">Reference proteome</keyword>
<dbReference type="SUPFAM" id="SSF56436">
    <property type="entry name" value="C-type lectin-like"/>
    <property type="match status" value="1"/>
</dbReference>
<accession>A0A8S3VD94</accession>
<reference evidence="3" key="1">
    <citation type="submission" date="2021-03" db="EMBL/GenBank/DDBJ databases">
        <authorList>
            <person name="Bekaert M."/>
        </authorList>
    </citation>
    <scope>NUCLEOTIDE SEQUENCE</scope>
</reference>
<dbReference type="SUPFAM" id="SSF57414">
    <property type="entry name" value="Hairpin loop containing domain-like"/>
    <property type="match status" value="1"/>
</dbReference>
<evidence type="ECO:0000259" key="2">
    <source>
        <dbReference type="PROSITE" id="PS50041"/>
    </source>
</evidence>
<sequence>MLFKTFFVQLLLFSKLVNGISVISARRLQELDDTFETGNAEESLFTKSVTKCGTKCSMNRRCVSFFFNTLTHMCILHSDPFTYTVRTKSAPGWRFYITQERTGRCPLGYIFYKQLDLCYKFRPTVQALDISCPFGELLRIDSEVKQNYIMKVTDDIGLVYDNSICIQGINTGDGWTYSDGTPMTYFRWGTGQPKKSSAKRLRMIRNSNYNWSITSDTKTCSYLCEYR</sequence>
<dbReference type="Pfam" id="PF00024">
    <property type="entry name" value="PAN_1"/>
    <property type="match status" value="1"/>
</dbReference>
<dbReference type="InterPro" id="IPR016187">
    <property type="entry name" value="CTDL_fold"/>
</dbReference>
<gene>
    <name evidence="3" type="ORF">MEDL_67259</name>
</gene>
<feature type="domain" description="C-type lectin" evidence="2">
    <location>
        <begin position="118"/>
        <end position="225"/>
    </location>
</feature>